<keyword evidence="5" id="KW-0503">Monooxygenase</keyword>
<dbReference type="Gene3D" id="3.30.70.2450">
    <property type="match status" value="1"/>
</dbReference>
<dbReference type="Pfam" id="PF01494">
    <property type="entry name" value="FAD_binding_3"/>
    <property type="match status" value="1"/>
</dbReference>
<comment type="cofactor">
    <cofactor evidence="1">
        <name>FAD</name>
        <dbReference type="ChEBI" id="CHEBI:57692"/>
    </cofactor>
</comment>
<dbReference type="NCBIfam" id="NF006002">
    <property type="entry name" value="PRK08132.1"/>
    <property type="match status" value="1"/>
</dbReference>
<evidence type="ECO:0000256" key="1">
    <source>
        <dbReference type="ARBA" id="ARBA00001974"/>
    </source>
</evidence>
<evidence type="ECO:0000313" key="6">
    <source>
        <dbReference type="Proteomes" id="UP000596427"/>
    </source>
</evidence>
<accession>A0A974SJ97</accession>
<dbReference type="InterPro" id="IPR036188">
    <property type="entry name" value="FAD/NAD-bd_sf"/>
</dbReference>
<dbReference type="InterPro" id="IPR002938">
    <property type="entry name" value="FAD-bd"/>
</dbReference>
<organism evidence="5 6">
    <name type="scientific">Xanthobacter dioxanivorans</name>
    <dbReference type="NCBI Taxonomy" id="2528964"/>
    <lineage>
        <taxon>Bacteria</taxon>
        <taxon>Pseudomonadati</taxon>
        <taxon>Pseudomonadota</taxon>
        <taxon>Alphaproteobacteria</taxon>
        <taxon>Hyphomicrobiales</taxon>
        <taxon>Xanthobacteraceae</taxon>
        <taxon>Xanthobacter</taxon>
    </lineage>
</organism>
<feature type="domain" description="FAD-binding" evidence="4">
    <location>
        <begin position="34"/>
        <end position="376"/>
    </location>
</feature>
<gene>
    <name evidence="5" type="ORF">EZH22_00720</name>
</gene>
<dbReference type="PANTHER" id="PTHR43004:SF19">
    <property type="entry name" value="BINDING MONOOXYGENASE, PUTATIVE (JCVI)-RELATED"/>
    <property type="match status" value="1"/>
</dbReference>
<dbReference type="InterPro" id="IPR050641">
    <property type="entry name" value="RIFMO-like"/>
</dbReference>
<dbReference type="PRINTS" id="PR00420">
    <property type="entry name" value="RNGMNOXGNASE"/>
</dbReference>
<reference evidence="5 6" key="1">
    <citation type="submission" date="2020-10" db="EMBL/GenBank/DDBJ databases">
        <title>Degradation of 1,4-Dioxane by Xanthobacter sp. YN2, via a Novel Group-2 Soluble Di-Iron Monooxygenase.</title>
        <authorList>
            <person name="Ma F."/>
            <person name="Wang Y."/>
            <person name="Yang J."/>
            <person name="Guo H."/>
            <person name="Su D."/>
            <person name="Yu L."/>
        </authorList>
    </citation>
    <scope>NUCLEOTIDE SEQUENCE [LARGE SCALE GENOMIC DNA]</scope>
    <source>
        <strain evidence="5 6">YN2</strain>
    </source>
</reference>
<evidence type="ECO:0000313" key="5">
    <source>
        <dbReference type="EMBL" id="QRG07014.1"/>
    </source>
</evidence>
<sequence length="559" mass="60821">MHTPETQPRASVFYTYKIYPFRRPEELVGGAARAPVVIVGAGPVGLLTAIDLARYGVRSVVLEAEQQVSHGSRAIVLTRRSMEILQHAGVAEPFVRKGLQWSKGRSFFRGKEVYQMVMPHDSNDRFLPGLNISQQYIEEYLVDAAERTGLVDLRWGSKVTDIHQNADAVLLSIDTPEGEYALTADYVVAADGGRSTVRRLLGLRMEGRAYAGNFVIADIKANIDLPTERLCFFDPDWNPGNNVLVHRQPDDIWRLDFRLPDGETAEEALERSRLAARIDLILAMIGRKVPWELDWATVYSASTLTLPDYVSGRVAFVGDAAHLLPIFGVRGANTGFQDAGNLSWKLALVAKGLAPPRLLESYSQERVTAAREICDEAAKSTRFMSPPTPGYRLMRDAVLSLSLSQDFCRNLLHWRTSRPHVYAHSALNSPSADAFITGPAPGEPALNARIAEGDHLQDHFGPGFQLLCFPATPADVAPLAAAMHASGLPVTVLALGRGAAEGADVVLPDPDGVVAARYGAAPGTAYLLRPDLHVCARWRAPTPEGVTAALTTAIAGERP</sequence>
<evidence type="ECO:0000256" key="2">
    <source>
        <dbReference type="ARBA" id="ARBA00022630"/>
    </source>
</evidence>
<dbReference type="RefSeq" id="WP_203193923.1">
    <property type="nucleotide sequence ID" value="NZ_CP063362.1"/>
</dbReference>
<dbReference type="GO" id="GO:0016709">
    <property type="term" value="F:oxidoreductase activity, acting on paired donors, with incorporation or reduction of molecular oxygen, NAD(P)H as one donor, and incorporation of one atom of oxygen"/>
    <property type="evidence" value="ECO:0007669"/>
    <property type="project" value="UniProtKB-ARBA"/>
</dbReference>
<dbReference type="GO" id="GO:0071949">
    <property type="term" value="F:FAD binding"/>
    <property type="evidence" value="ECO:0007669"/>
    <property type="project" value="InterPro"/>
</dbReference>
<evidence type="ECO:0000259" key="4">
    <source>
        <dbReference type="Pfam" id="PF01494"/>
    </source>
</evidence>
<dbReference type="Proteomes" id="UP000596427">
    <property type="component" value="Chromosome"/>
</dbReference>
<protein>
    <submittedName>
        <fullName evidence="5">FAD-dependent monooxygenase</fullName>
    </submittedName>
</protein>
<keyword evidence="5" id="KW-0560">Oxidoreductase</keyword>
<keyword evidence="6" id="KW-1185">Reference proteome</keyword>
<dbReference type="PANTHER" id="PTHR43004">
    <property type="entry name" value="TRK SYSTEM POTASSIUM UPTAKE PROTEIN"/>
    <property type="match status" value="1"/>
</dbReference>
<proteinExistence type="predicted"/>
<dbReference type="KEGG" id="xdi:EZH22_00720"/>
<dbReference type="Gene3D" id="3.50.50.60">
    <property type="entry name" value="FAD/NAD(P)-binding domain"/>
    <property type="match status" value="1"/>
</dbReference>
<dbReference type="AlphaFoldDB" id="A0A974SJ97"/>
<name>A0A974SJ97_9HYPH</name>
<keyword evidence="2" id="KW-0285">Flavoprotein</keyword>
<evidence type="ECO:0000256" key="3">
    <source>
        <dbReference type="ARBA" id="ARBA00022827"/>
    </source>
</evidence>
<dbReference type="EMBL" id="CP063362">
    <property type="protein sequence ID" value="QRG07014.1"/>
    <property type="molecule type" value="Genomic_DNA"/>
</dbReference>
<dbReference type="Gene3D" id="3.40.30.120">
    <property type="match status" value="1"/>
</dbReference>
<keyword evidence="3" id="KW-0274">FAD</keyword>
<dbReference type="SUPFAM" id="SSF51905">
    <property type="entry name" value="FAD/NAD(P)-binding domain"/>
    <property type="match status" value="1"/>
</dbReference>